<accession>A0A4Y2W1Q9</accession>
<dbReference type="PANTHER" id="PTHR33064:SF37">
    <property type="entry name" value="RIBONUCLEASE H"/>
    <property type="match status" value="1"/>
</dbReference>
<feature type="domain" description="Reverse transcriptase" evidence="2">
    <location>
        <begin position="1"/>
        <end position="105"/>
    </location>
</feature>
<dbReference type="EC" id="2.7.7.49" evidence="1"/>
<dbReference type="GO" id="GO:0003964">
    <property type="term" value="F:RNA-directed DNA polymerase activity"/>
    <property type="evidence" value="ECO:0007669"/>
    <property type="project" value="UniProtKB-EC"/>
</dbReference>
<organism evidence="3 4">
    <name type="scientific">Araneus ventricosus</name>
    <name type="common">Orbweaver spider</name>
    <name type="synonym">Epeira ventricosa</name>
    <dbReference type="NCBI Taxonomy" id="182803"/>
    <lineage>
        <taxon>Eukaryota</taxon>
        <taxon>Metazoa</taxon>
        <taxon>Ecdysozoa</taxon>
        <taxon>Arthropoda</taxon>
        <taxon>Chelicerata</taxon>
        <taxon>Arachnida</taxon>
        <taxon>Araneae</taxon>
        <taxon>Araneomorphae</taxon>
        <taxon>Entelegynae</taxon>
        <taxon>Araneoidea</taxon>
        <taxon>Araneidae</taxon>
        <taxon>Araneus</taxon>
    </lineage>
</organism>
<dbReference type="PANTHER" id="PTHR33064">
    <property type="entry name" value="POL PROTEIN"/>
    <property type="match status" value="1"/>
</dbReference>
<dbReference type="SUPFAM" id="SSF56672">
    <property type="entry name" value="DNA/RNA polymerases"/>
    <property type="match status" value="1"/>
</dbReference>
<dbReference type="InterPro" id="IPR051320">
    <property type="entry name" value="Viral_Replic_Matur_Polypro"/>
</dbReference>
<evidence type="ECO:0000256" key="1">
    <source>
        <dbReference type="ARBA" id="ARBA00012493"/>
    </source>
</evidence>
<dbReference type="OrthoDB" id="8050260at2759"/>
<comment type="caution">
    <text evidence="3">The sequence shown here is derived from an EMBL/GenBank/DDBJ whole genome shotgun (WGS) entry which is preliminary data.</text>
</comment>
<dbReference type="EMBL" id="BGPR01053653">
    <property type="protein sequence ID" value="GBO30486.1"/>
    <property type="molecule type" value="Genomic_DNA"/>
</dbReference>
<dbReference type="InterPro" id="IPR043128">
    <property type="entry name" value="Rev_trsase/Diguanyl_cyclase"/>
</dbReference>
<dbReference type="Gene3D" id="3.10.10.10">
    <property type="entry name" value="HIV Type 1 Reverse Transcriptase, subunit A, domain 1"/>
    <property type="match status" value="1"/>
</dbReference>
<dbReference type="Proteomes" id="UP000499080">
    <property type="component" value="Unassembled WGS sequence"/>
</dbReference>
<evidence type="ECO:0000313" key="4">
    <source>
        <dbReference type="Proteomes" id="UP000499080"/>
    </source>
</evidence>
<sequence>MEEDSKKFTSFVTHDGQYEFNKVPFRPCNIPSIFQGFINHVFRDLLKEGIVIIYMDDIIIPSFDEFDGIKRLSRGSQTVSEYGLEFNLKKCNILKSKIEFLGYIIEKGKIRSSLEITVAVRNFPELKSVEQVQSFLGLPGYFRKLIPNYALIAKPFTDLLRDNTEFHFGSEQKSAFQILKQKLSENPVLHIFKQGAKLELHNDASKFGYGAILFQQSDDNKFHPIHYMSKKTIRKNRNIQVMNLKFWQLLKL</sequence>
<dbReference type="PROSITE" id="PS50878">
    <property type="entry name" value="RT_POL"/>
    <property type="match status" value="1"/>
</dbReference>
<dbReference type="InterPro" id="IPR041577">
    <property type="entry name" value="RT_RNaseH_2"/>
</dbReference>
<dbReference type="CDD" id="cd01647">
    <property type="entry name" value="RT_LTR"/>
    <property type="match status" value="1"/>
</dbReference>
<evidence type="ECO:0000259" key="2">
    <source>
        <dbReference type="PROSITE" id="PS50878"/>
    </source>
</evidence>
<dbReference type="Gene3D" id="3.30.70.270">
    <property type="match status" value="2"/>
</dbReference>
<dbReference type="AlphaFoldDB" id="A0A4Y2W1Q9"/>
<dbReference type="Pfam" id="PF17919">
    <property type="entry name" value="RT_RNaseH_2"/>
    <property type="match status" value="1"/>
</dbReference>
<protein>
    <recommendedName>
        <fullName evidence="1">RNA-directed DNA polymerase</fullName>
        <ecNumber evidence="1">2.7.7.49</ecNumber>
    </recommendedName>
</protein>
<proteinExistence type="predicted"/>
<evidence type="ECO:0000313" key="3">
    <source>
        <dbReference type="EMBL" id="GBO30486.1"/>
    </source>
</evidence>
<reference evidence="3 4" key="1">
    <citation type="journal article" date="2019" name="Sci. Rep.">
        <title>Orb-weaving spider Araneus ventricosus genome elucidates the spidroin gene catalogue.</title>
        <authorList>
            <person name="Kono N."/>
            <person name="Nakamura H."/>
            <person name="Ohtoshi R."/>
            <person name="Moran D.A.P."/>
            <person name="Shinohara A."/>
            <person name="Yoshida Y."/>
            <person name="Fujiwara M."/>
            <person name="Mori M."/>
            <person name="Tomita M."/>
            <person name="Arakawa K."/>
        </authorList>
    </citation>
    <scope>NUCLEOTIDE SEQUENCE [LARGE SCALE GENOMIC DNA]</scope>
</reference>
<dbReference type="InterPro" id="IPR000477">
    <property type="entry name" value="RT_dom"/>
</dbReference>
<gene>
    <name evidence="3" type="primary">pol_2128</name>
    <name evidence="3" type="ORF">AVEN_169581_1</name>
</gene>
<dbReference type="InterPro" id="IPR043502">
    <property type="entry name" value="DNA/RNA_pol_sf"/>
</dbReference>
<dbReference type="FunFam" id="3.30.70.270:FF:000020">
    <property type="entry name" value="Transposon Tf2-6 polyprotein-like Protein"/>
    <property type="match status" value="1"/>
</dbReference>
<keyword evidence="4" id="KW-1185">Reference proteome</keyword>
<name>A0A4Y2W1Q9_ARAVE</name>
<dbReference type="Pfam" id="PF00078">
    <property type="entry name" value="RVT_1"/>
    <property type="match status" value="1"/>
</dbReference>